<dbReference type="InterPro" id="IPR010497">
    <property type="entry name" value="Epoxide_hydro_N"/>
</dbReference>
<sequence length="455" mass="49824">MSDTLLPQSPSRRRFVSVTAAAIAAGSLSQLAFSETNQAMTEVAPSASGDMTAIRPLRVHVPESQLIDLRRRIKATRWPDRETVTDDSQGVPLAMIQEFAHHWATDYDWRKCEAKLNSLPQFMTEIDGLDIHFIHVRSKHDNAMPLIVTHGWPGSVIEMLKIVDPLTNPTAYGASASDAFHLVIPSLPGYGFSGKPTTTGWGPERTARAWVVLMKRLGYAKFAAQGGDLGGVVANVMGKQAPPELLGIHVNFPATVPAVIAKALQAGDPPPPGLSDDEKHAYEQLSSAAKKRRAYALEMGTRPQTLYGLSDSPVALASWLLDHGDGYVQPAAALTSAVFGHPVNGESAGDLTRNDLLDDITLYWLTNTGISAARFYWESHFNFVAAADVSVPAAVSVFPRENYQAPRSWTEQAYHNLIYYNRLDKGGHFAAWEQPQLFAEEVRAGLRPLREFAIF</sequence>
<comment type="caution">
    <text evidence="5">The sequence shown here is derived from an EMBL/GenBank/DDBJ whole genome shotgun (WGS) entry which is preliminary data.</text>
</comment>
<dbReference type="InterPro" id="IPR016292">
    <property type="entry name" value="Epoxide_hydrolase"/>
</dbReference>
<protein>
    <recommendedName>
        <fullName evidence="4">Epoxide hydrolase N-terminal domain-containing protein</fullName>
    </recommendedName>
</protein>
<keyword evidence="3" id="KW-0378">Hydrolase</keyword>
<evidence type="ECO:0000313" key="5">
    <source>
        <dbReference type="EMBL" id="CAE6739903.1"/>
    </source>
</evidence>
<dbReference type="InterPro" id="IPR000639">
    <property type="entry name" value="Epox_hydrolase-like"/>
</dbReference>
<dbReference type="Gene3D" id="3.40.50.1820">
    <property type="entry name" value="alpha/beta hydrolase"/>
    <property type="match status" value="1"/>
</dbReference>
<dbReference type="Proteomes" id="UP000672526">
    <property type="component" value="Unassembled WGS sequence"/>
</dbReference>
<comment type="similarity">
    <text evidence="1">Belongs to the peptidase S33 family.</text>
</comment>
<evidence type="ECO:0000256" key="2">
    <source>
        <dbReference type="ARBA" id="ARBA00022797"/>
    </source>
</evidence>
<dbReference type="PANTHER" id="PTHR21661">
    <property type="entry name" value="EPOXIDE HYDROLASE 1-RELATED"/>
    <property type="match status" value="1"/>
</dbReference>
<dbReference type="Pfam" id="PF06441">
    <property type="entry name" value="EHN"/>
    <property type="match status" value="1"/>
</dbReference>
<dbReference type="SUPFAM" id="SSF53474">
    <property type="entry name" value="alpha/beta-Hydrolases"/>
    <property type="match status" value="1"/>
</dbReference>
<proteinExistence type="inferred from homology"/>
<feature type="domain" description="Epoxide hydrolase N-terminal" evidence="4">
    <location>
        <begin position="54"/>
        <end position="159"/>
    </location>
</feature>
<keyword evidence="6" id="KW-1185">Reference proteome</keyword>
<dbReference type="PIRSF" id="PIRSF001112">
    <property type="entry name" value="Epoxide_hydrolase"/>
    <property type="match status" value="1"/>
</dbReference>
<dbReference type="InterPro" id="IPR029058">
    <property type="entry name" value="AB_hydrolase_fold"/>
</dbReference>
<evidence type="ECO:0000256" key="1">
    <source>
        <dbReference type="ARBA" id="ARBA00010088"/>
    </source>
</evidence>
<evidence type="ECO:0000259" key="4">
    <source>
        <dbReference type="Pfam" id="PF06441"/>
    </source>
</evidence>
<evidence type="ECO:0000313" key="6">
    <source>
        <dbReference type="Proteomes" id="UP000672526"/>
    </source>
</evidence>
<dbReference type="PRINTS" id="PR00412">
    <property type="entry name" value="EPOXHYDRLASE"/>
</dbReference>
<organism evidence="5 6">
    <name type="scientific">Paraburkholderia haematera</name>
    <dbReference type="NCBI Taxonomy" id="2793077"/>
    <lineage>
        <taxon>Bacteria</taxon>
        <taxon>Pseudomonadati</taxon>
        <taxon>Pseudomonadota</taxon>
        <taxon>Betaproteobacteria</taxon>
        <taxon>Burkholderiales</taxon>
        <taxon>Burkholderiaceae</taxon>
        <taxon>Paraburkholderia</taxon>
    </lineage>
</organism>
<name>A0ABN7LFV2_9BURK</name>
<dbReference type="PROSITE" id="PS51318">
    <property type="entry name" value="TAT"/>
    <property type="match status" value="1"/>
</dbReference>
<dbReference type="RefSeq" id="WP_211611443.1">
    <property type="nucleotide sequence ID" value="NZ_CAJNBK010000005.1"/>
</dbReference>
<reference evidence="5 6" key="1">
    <citation type="submission" date="2021-02" db="EMBL/GenBank/DDBJ databases">
        <authorList>
            <person name="Vanwijnsberghe S."/>
        </authorList>
    </citation>
    <scope>NUCLEOTIDE SEQUENCE [LARGE SCALE GENOMIC DNA]</scope>
    <source>
        <strain evidence="5 6">LMG 31837</strain>
    </source>
</reference>
<evidence type="ECO:0000256" key="3">
    <source>
        <dbReference type="ARBA" id="ARBA00022801"/>
    </source>
</evidence>
<keyword evidence="2" id="KW-0058">Aromatic hydrocarbons catabolism</keyword>
<dbReference type="EMBL" id="CAJNBK010000005">
    <property type="protein sequence ID" value="CAE6739903.1"/>
    <property type="molecule type" value="Genomic_DNA"/>
</dbReference>
<dbReference type="PANTHER" id="PTHR21661:SF35">
    <property type="entry name" value="EPOXIDE HYDROLASE"/>
    <property type="match status" value="1"/>
</dbReference>
<dbReference type="InterPro" id="IPR006311">
    <property type="entry name" value="TAT_signal"/>
</dbReference>
<gene>
    <name evidence="5" type="ORF">R69888_02461</name>
</gene>
<accession>A0ABN7LFV2</accession>